<evidence type="ECO:0000313" key="2">
    <source>
        <dbReference type="EMBL" id="GAG22252.1"/>
    </source>
</evidence>
<keyword evidence="1" id="KW-0145">Chemotaxis</keyword>
<sequence length="185" mass="19893">MTDQSNNLLDANQWAALQASFHHGSVDASQALAKWIGKPSVVEIDSLEQLPLEEATDLLAAGDEPICFCSAEMNGLLTGEMILAFDDASGLALADMLLDQPQGTADEWTEMATSAALETANILCCAYLNSLYRSFAKPGEPNALLPSPPQFSRDFAESLLEFALMGQAIASDHVILARTRFEIEA</sequence>
<accession>X0WGC8</accession>
<proteinExistence type="predicted"/>
<dbReference type="EMBL" id="BARS01039728">
    <property type="protein sequence ID" value="GAG22252.1"/>
    <property type="molecule type" value="Genomic_DNA"/>
</dbReference>
<protein>
    <recommendedName>
        <fullName evidence="3">CheC-like protein domain-containing protein</fullName>
    </recommendedName>
</protein>
<feature type="non-terminal residue" evidence="2">
    <location>
        <position position="185"/>
    </location>
</feature>
<evidence type="ECO:0008006" key="3">
    <source>
        <dbReference type="Google" id="ProtNLM"/>
    </source>
</evidence>
<reference evidence="2" key="1">
    <citation type="journal article" date="2014" name="Front. Microbiol.">
        <title>High frequency of phylogenetically diverse reductive dehalogenase-homologous genes in deep subseafloor sedimentary metagenomes.</title>
        <authorList>
            <person name="Kawai M."/>
            <person name="Futagami T."/>
            <person name="Toyoda A."/>
            <person name="Takaki Y."/>
            <person name="Nishi S."/>
            <person name="Hori S."/>
            <person name="Arai W."/>
            <person name="Tsubouchi T."/>
            <person name="Morono Y."/>
            <person name="Uchiyama I."/>
            <person name="Ito T."/>
            <person name="Fujiyama A."/>
            <person name="Inagaki F."/>
            <person name="Takami H."/>
        </authorList>
    </citation>
    <scope>NUCLEOTIDE SEQUENCE</scope>
    <source>
        <strain evidence="2">Expedition CK06-06</strain>
    </source>
</reference>
<dbReference type="GO" id="GO:0006935">
    <property type="term" value="P:chemotaxis"/>
    <property type="evidence" value="ECO:0007669"/>
    <property type="project" value="UniProtKB-KW"/>
</dbReference>
<name>X0WGC8_9ZZZZ</name>
<dbReference type="AlphaFoldDB" id="X0WGC8"/>
<evidence type="ECO:0000256" key="1">
    <source>
        <dbReference type="ARBA" id="ARBA00022500"/>
    </source>
</evidence>
<dbReference type="CDD" id="cd17905">
    <property type="entry name" value="CheC-like"/>
    <property type="match status" value="1"/>
</dbReference>
<comment type="caution">
    <text evidence="2">The sequence shown here is derived from an EMBL/GenBank/DDBJ whole genome shotgun (WGS) entry which is preliminary data.</text>
</comment>
<gene>
    <name evidence="2" type="ORF">S01H1_60645</name>
</gene>
<dbReference type="InterPro" id="IPR028976">
    <property type="entry name" value="CheC-like_sf"/>
</dbReference>
<dbReference type="Gene3D" id="3.40.1550.10">
    <property type="entry name" value="CheC-like"/>
    <property type="match status" value="1"/>
</dbReference>
<dbReference type="SUPFAM" id="SSF103039">
    <property type="entry name" value="CheC-like"/>
    <property type="match status" value="1"/>
</dbReference>
<organism evidence="2">
    <name type="scientific">marine sediment metagenome</name>
    <dbReference type="NCBI Taxonomy" id="412755"/>
    <lineage>
        <taxon>unclassified sequences</taxon>
        <taxon>metagenomes</taxon>
        <taxon>ecological metagenomes</taxon>
    </lineage>
</organism>